<feature type="compositionally biased region" description="Basic and acidic residues" evidence="1">
    <location>
        <begin position="84"/>
        <end position="93"/>
    </location>
</feature>
<name>R7GX57_9BACT</name>
<organism evidence="3 4">
    <name type="scientific">Leyella stercorea CAG:629</name>
    <dbReference type="NCBI Taxonomy" id="1263103"/>
    <lineage>
        <taxon>Bacteria</taxon>
        <taxon>Pseudomonadati</taxon>
        <taxon>Bacteroidota</taxon>
        <taxon>Bacteroidia</taxon>
        <taxon>Bacteroidales</taxon>
        <taxon>Prevotellaceae</taxon>
        <taxon>Leyella</taxon>
    </lineage>
</organism>
<protein>
    <recommendedName>
        <fullName evidence="2">HTH cro/C1-type domain-containing protein</fullName>
    </recommendedName>
</protein>
<evidence type="ECO:0000259" key="2">
    <source>
        <dbReference type="PROSITE" id="PS50943"/>
    </source>
</evidence>
<dbReference type="RefSeq" id="WP_022430213.1">
    <property type="nucleotide sequence ID" value="NZ_FR899238.1"/>
</dbReference>
<feature type="region of interest" description="Disordered" evidence="1">
    <location>
        <begin position="67"/>
        <end position="93"/>
    </location>
</feature>
<accession>R7GX57</accession>
<evidence type="ECO:0000313" key="4">
    <source>
        <dbReference type="Proteomes" id="UP000018072"/>
    </source>
</evidence>
<dbReference type="CDD" id="cd00093">
    <property type="entry name" value="HTH_XRE"/>
    <property type="match status" value="1"/>
</dbReference>
<evidence type="ECO:0000256" key="1">
    <source>
        <dbReference type="SAM" id="MobiDB-lite"/>
    </source>
</evidence>
<feature type="domain" description="HTH cro/C1-type" evidence="2">
    <location>
        <begin position="7"/>
        <end position="60"/>
    </location>
</feature>
<dbReference type="InterPro" id="IPR001387">
    <property type="entry name" value="Cro/C1-type_HTH"/>
</dbReference>
<sequence>MRTKIDVRRAIIERGYKIPAFAEKCGMTPVNLRENIIKGNPTVKKLSEICEVLKCDITDLFYPVEENDMPDVTTSDISDPPSEPEAHGGKISETEKTEIVTTTFCPHCGAKVRVGVVLLPEQ</sequence>
<dbReference type="GO" id="GO:0003677">
    <property type="term" value="F:DNA binding"/>
    <property type="evidence" value="ECO:0007669"/>
    <property type="project" value="InterPro"/>
</dbReference>
<dbReference type="InterPro" id="IPR010982">
    <property type="entry name" value="Lambda_DNA-bd_dom_sf"/>
</dbReference>
<dbReference type="Pfam" id="PF13443">
    <property type="entry name" value="HTH_26"/>
    <property type="match status" value="1"/>
</dbReference>
<gene>
    <name evidence="3" type="ORF">BN741_00990</name>
</gene>
<dbReference type="Gene3D" id="1.10.260.40">
    <property type="entry name" value="lambda repressor-like DNA-binding domains"/>
    <property type="match status" value="1"/>
</dbReference>
<dbReference type="SUPFAM" id="SSF47413">
    <property type="entry name" value="lambda repressor-like DNA-binding domains"/>
    <property type="match status" value="1"/>
</dbReference>
<dbReference type="Proteomes" id="UP000018072">
    <property type="component" value="Unassembled WGS sequence"/>
</dbReference>
<dbReference type="EMBL" id="CBIT010000084">
    <property type="protein sequence ID" value="CDE31293.1"/>
    <property type="molecule type" value="Genomic_DNA"/>
</dbReference>
<proteinExistence type="predicted"/>
<comment type="caution">
    <text evidence="3">The sequence shown here is derived from an EMBL/GenBank/DDBJ whole genome shotgun (WGS) entry which is preliminary data.</text>
</comment>
<dbReference type="AlphaFoldDB" id="R7GX57"/>
<reference evidence="3" key="1">
    <citation type="submission" date="2012-11" db="EMBL/GenBank/DDBJ databases">
        <title>Dependencies among metagenomic species, viruses, plasmids and units of genetic variation.</title>
        <authorList>
            <person name="Nielsen H.B."/>
            <person name="Almeida M."/>
            <person name="Juncker A.S."/>
            <person name="Rasmussen S."/>
            <person name="Li J."/>
            <person name="Sunagawa S."/>
            <person name="Plichta D."/>
            <person name="Gautier L."/>
            <person name="Le Chatelier E."/>
            <person name="Peletier E."/>
            <person name="Bonde I."/>
            <person name="Nielsen T."/>
            <person name="Manichanh C."/>
            <person name="Arumugam M."/>
            <person name="Batto J."/>
            <person name="Santos M.B.Q.D."/>
            <person name="Blom N."/>
            <person name="Borruel N."/>
            <person name="Burgdorf K.S."/>
            <person name="Boumezbeur F."/>
            <person name="Casellas F."/>
            <person name="Dore J."/>
            <person name="Guarner F."/>
            <person name="Hansen T."/>
            <person name="Hildebrand F."/>
            <person name="Kaas R.S."/>
            <person name="Kennedy S."/>
            <person name="Kristiansen K."/>
            <person name="Kultima J.R."/>
            <person name="Leonard P."/>
            <person name="Levenez F."/>
            <person name="Lund O."/>
            <person name="Moumen B."/>
            <person name="Le Paslier D."/>
            <person name="Pons N."/>
            <person name="Pedersen O."/>
            <person name="Prifti E."/>
            <person name="Qin J."/>
            <person name="Raes J."/>
            <person name="Tap J."/>
            <person name="Tims S."/>
            <person name="Ussery D.W."/>
            <person name="Yamada T."/>
            <person name="MetaHit consortium"/>
            <person name="Renault P."/>
            <person name="Sicheritz-Ponten T."/>
            <person name="Bork P."/>
            <person name="Wang J."/>
            <person name="Brunak S."/>
            <person name="Ehrlich S.D."/>
        </authorList>
    </citation>
    <scope>NUCLEOTIDE SEQUENCE [LARGE SCALE GENOMIC DNA]</scope>
</reference>
<evidence type="ECO:0000313" key="3">
    <source>
        <dbReference type="EMBL" id="CDE31293.1"/>
    </source>
</evidence>
<dbReference type="PROSITE" id="PS50943">
    <property type="entry name" value="HTH_CROC1"/>
    <property type="match status" value="1"/>
</dbReference>